<gene>
    <name evidence="1" type="ORF">EBF16_26515</name>
</gene>
<evidence type="ECO:0000313" key="1">
    <source>
        <dbReference type="EMBL" id="AYO80108.1"/>
    </source>
</evidence>
<dbReference type="RefSeq" id="WP_122129967.1">
    <property type="nucleotide sequence ID" value="NZ_CP033230.1"/>
</dbReference>
<sequence length="205" mass="22137">MTFDPVDLRDIKVQLAEPGMPDPGVLQQPVMGGFTNRIGRLGGGHTAKFTLPPERMEPDGRKLVALAQMAKEYGALFEYPQVDFDVGAPMRADGTPITIVGAHAGGRTVQIAGSTPGYAVKLGQAFNIERGGHPYLYFAGAETILDDNGAGLLTLTRPLRRKLLGGEPVEIRRPVIAGWIVGDNFSWPIDMQRTVGLVFDVLERA</sequence>
<dbReference type="AlphaFoldDB" id="A0A3G2V0I0"/>
<reference evidence="1 2" key="1">
    <citation type="submission" date="2018-10" db="EMBL/GenBank/DDBJ databases">
        <title>Characterization and genome analysis of a novel bacterium Sphingobium yanoikuyae SJTF8 capable of degrading PAHs.</title>
        <authorList>
            <person name="Yin C."/>
            <person name="Xiong W."/>
            <person name="Liang R."/>
        </authorList>
    </citation>
    <scope>NUCLEOTIDE SEQUENCE [LARGE SCALE GENOMIC DNA]</scope>
    <source>
        <strain evidence="1 2">SJTF8</strain>
    </source>
</reference>
<dbReference type="Proteomes" id="UP000280708">
    <property type="component" value="Chromosome"/>
</dbReference>
<protein>
    <submittedName>
        <fullName evidence="1">Uncharacterized protein</fullName>
    </submittedName>
</protein>
<name>A0A3G2V0I0_SPHYA</name>
<evidence type="ECO:0000313" key="2">
    <source>
        <dbReference type="Proteomes" id="UP000280708"/>
    </source>
</evidence>
<organism evidence="1 2">
    <name type="scientific">Sphingobium yanoikuyae</name>
    <name type="common">Sphingomonas yanoikuyae</name>
    <dbReference type="NCBI Taxonomy" id="13690"/>
    <lineage>
        <taxon>Bacteria</taxon>
        <taxon>Pseudomonadati</taxon>
        <taxon>Pseudomonadota</taxon>
        <taxon>Alphaproteobacteria</taxon>
        <taxon>Sphingomonadales</taxon>
        <taxon>Sphingomonadaceae</taxon>
        <taxon>Sphingobium</taxon>
    </lineage>
</organism>
<dbReference type="EMBL" id="CP033230">
    <property type="protein sequence ID" value="AYO80108.1"/>
    <property type="molecule type" value="Genomic_DNA"/>
</dbReference>
<accession>A0A3G2V0I0</accession>
<proteinExistence type="predicted"/>